<dbReference type="PROSITE" id="PS50983">
    <property type="entry name" value="FE_B12_PBP"/>
    <property type="match status" value="1"/>
</dbReference>
<dbReference type="PANTHER" id="PTHR30535:SF34">
    <property type="entry name" value="MOLYBDATE-BINDING PROTEIN MOLA"/>
    <property type="match status" value="1"/>
</dbReference>
<evidence type="ECO:0000313" key="4">
    <source>
        <dbReference type="Proteomes" id="UP001304071"/>
    </source>
</evidence>
<dbReference type="Proteomes" id="UP001304071">
    <property type="component" value="Chromosome 1"/>
</dbReference>
<dbReference type="Gene3D" id="3.40.50.1980">
    <property type="entry name" value="Nitrogenase molybdenum iron protein domain"/>
    <property type="match status" value="2"/>
</dbReference>
<dbReference type="InterPro" id="IPR050902">
    <property type="entry name" value="ABC_Transporter_SBP"/>
</dbReference>
<organism evidence="3 4">
    <name type="scientific">Vibrio porteresiae DSM 19223</name>
    <dbReference type="NCBI Taxonomy" id="1123496"/>
    <lineage>
        <taxon>Bacteria</taxon>
        <taxon>Pseudomonadati</taxon>
        <taxon>Pseudomonadota</taxon>
        <taxon>Gammaproteobacteria</taxon>
        <taxon>Vibrionales</taxon>
        <taxon>Vibrionaceae</taxon>
        <taxon>Vibrio</taxon>
    </lineage>
</organism>
<proteinExistence type="predicted"/>
<dbReference type="SUPFAM" id="SSF53807">
    <property type="entry name" value="Helical backbone' metal receptor"/>
    <property type="match status" value="1"/>
</dbReference>
<dbReference type="PANTHER" id="PTHR30535">
    <property type="entry name" value="VITAMIN B12-BINDING PROTEIN"/>
    <property type="match status" value="1"/>
</dbReference>
<evidence type="ECO:0000259" key="2">
    <source>
        <dbReference type="PROSITE" id="PS50983"/>
    </source>
</evidence>
<dbReference type="EMBL" id="CP138203">
    <property type="protein sequence ID" value="WPC75186.1"/>
    <property type="molecule type" value="Genomic_DNA"/>
</dbReference>
<accession>A0ABZ0QGQ1</accession>
<evidence type="ECO:0000256" key="1">
    <source>
        <dbReference type="SAM" id="SignalP"/>
    </source>
</evidence>
<feature type="chain" id="PRO_5045152005" evidence="1">
    <location>
        <begin position="20"/>
        <end position="363"/>
    </location>
</feature>
<name>A0ABZ0QGQ1_9VIBR</name>
<dbReference type="InterPro" id="IPR002491">
    <property type="entry name" value="ABC_transptr_periplasmic_BD"/>
</dbReference>
<dbReference type="Pfam" id="PF01497">
    <property type="entry name" value="Peripla_BP_2"/>
    <property type="match status" value="1"/>
</dbReference>
<keyword evidence="4" id="KW-1185">Reference proteome</keyword>
<evidence type="ECO:0000313" key="3">
    <source>
        <dbReference type="EMBL" id="WPC75186.1"/>
    </source>
</evidence>
<feature type="signal peptide" evidence="1">
    <location>
        <begin position="1"/>
        <end position="19"/>
    </location>
</feature>
<protein>
    <submittedName>
        <fullName evidence="3">ABC transporter substrate-binding protein</fullName>
    </submittedName>
</protein>
<reference evidence="3 4" key="1">
    <citation type="submission" date="2023-11" db="EMBL/GenBank/DDBJ databases">
        <title>Plant-associative lifestyle of Vibrio porteresiae and its evolutionary dynamics.</title>
        <authorList>
            <person name="Rameshkumar N."/>
            <person name="Kirti K."/>
        </authorList>
    </citation>
    <scope>NUCLEOTIDE SEQUENCE [LARGE SCALE GENOMIC DNA]</scope>
    <source>
        <strain evidence="3 4">MSSRF30</strain>
    </source>
</reference>
<sequence length="363" mass="40944">MKKLLLVITTLFFSALTNAKSTTITDVLGRQIQLDLPAQRVVIGFYGEDYMAIGGEASYDHVVGMSKGIWEQWRPNNWAMYVKHRPALETLPEVGKVDTQTFSVEKVISLKPDVLLLAEWQYQALTAEIPRMEQAGIKVVVVDYNAQTVERHVQSTLIIGQLTGQEKRAKEIADNYVRDTQLVLDRLAKANLPKPKVYVEYGFTGPDEYGYTFGENMWGKMAMLAGGDNIAAPFIKWWGHLNPEQVLAARPDVIFLTGTEFGKDSHSTLMGEGIDREAAKARLKGFESRLGWDSLPAVQHHRIYGIYHYGSRSIMDASMLQFMAKSMYPELFKDLNPEQSYLDFYAKYLPVQPQGTFAVALSE</sequence>
<keyword evidence="1" id="KW-0732">Signal</keyword>
<feature type="domain" description="Fe/B12 periplasmic-binding" evidence="2">
    <location>
        <begin position="39"/>
        <end position="339"/>
    </location>
</feature>
<dbReference type="RefSeq" id="WP_261895656.1">
    <property type="nucleotide sequence ID" value="NZ_AP024895.1"/>
</dbReference>
<gene>
    <name evidence="3" type="ORF">R8Z52_08305</name>
</gene>